<sequence length="177" mass="19823">MQNLTELPYAKPTSLDDDYCDYSFGAVNFEVQPYRPNITSKMMKLLAIPTLLAGAAQAFQFLNDIPVDANYTAGTDYVIEWAVENRTDTFSLELYTFLTDPIYVGPSTGPFGFPIYDYNDTTTILNPAAKYSDGKFVWHIDLIDGREGADWYYRFGAQLASVGEVADYARSFHVVAA</sequence>
<protein>
    <submittedName>
        <fullName evidence="1">Uncharacterized protein</fullName>
    </submittedName>
</protein>
<dbReference type="AlphaFoldDB" id="A0A553HRT5"/>
<accession>A0A553HRT5</accession>
<dbReference type="Proteomes" id="UP000319160">
    <property type="component" value="Unassembled WGS sequence"/>
</dbReference>
<dbReference type="OrthoDB" id="4685303at2759"/>
<reference evidence="2" key="1">
    <citation type="submission" date="2019-06" db="EMBL/GenBank/DDBJ databases">
        <title>Draft genome sequence of the griseofulvin-producing fungus Xylaria cubensis strain G536.</title>
        <authorList>
            <person name="Mead M.E."/>
            <person name="Raja H.A."/>
            <person name="Steenwyk J.L."/>
            <person name="Knowles S.L."/>
            <person name="Oberlies N.H."/>
            <person name="Rokas A."/>
        </authorList>
    </citation>
    <scope>NUCLEOTIDE SEQUENCE [LARGE SCALE GENOMIC DNA]</scope>
    <source>
        <strain evidence="2">G536</strain>
    </source>
</reference>
<dbReference type="EMBL" id="VFLP01000053">
    <property type="protein sequence ID" value="TRX90650.1"/>
    <property type="molecule type" value="Genomic_DNA"/>
</dbReference>
<evidence type="ECO:0000313" key="2">
    <source>
        <dbReference type="Proteomes" id="UP000319160"/>
    </source>
</evidence>
<gene>
    <name evidence="1" type="ORF">FHL15_008425</name>
</gene>
<name>A0A553HRT5_9PEZI</name>
<organism evidence="1 2">
    <name type="scientific">Xylaria flabelliformis</name>
    <dbReference type="NCBI Taxonomy" id="2512241"/>
    <lineage>
        <taxon>Eukaryota</taxon>
        <taxon>Fungi</taxon>
        <taxon>Dikarya</taxon>
        <taxon>Ascomycota</taxon>
        <taxon>Pezizomycotina</taxon>
        <taxon>Sordariomycetes</taxon>
        <taxon>Xylariomycetidae</taxon>
        <taxon>Xylariales</taxon>
        <taxon>Xylariaceae</taxon>
        <taxon>Xylaria</taxon>
    </lineage>
</organism>
<evidence type="ECO:0000313" key="1">
    <source>
        <dbReference type="EMBL" id="TRX90650.1"/>
    </source>
</evidence>
<proteinExistence type="predicted"/>
<comment type="caution">
    <text evidence="1">The sequence shown here is derived from an EMBL/GenBank/DDBJ whole genome shotgun (WGS) entry which is preliminary data.</text>
</comment>
<keyword evidence="2" id="KW-1185">Reference proteome</keyword>